<organism evidence="1 2">
    <name type="scientific">Nonomuraea maheshkhaliensis</name>
    <dbReference type="NCBI Taxonomy" id="419590"/>
    <lineage>
        <taxon>Bacteria</taxon>
        <taxon>Bacillati</taxon>
        <taxon>Actinomycetota</taxon>
        <taxon>Actinomycetes</taxon>
        <taxon>Streptosporangiales</taxon>
        <taxon>Streptosporangiaceae</taxon>
        <taxon>Nonomuraea</taxon>
    </lineage>
</organism>
<evidence type="ECO:0000313" key="2">
    <source>
        <dbReference type="Proteomes" id="UP001500064"/>
    </source>
</evidence>
<evidence type="ECO:0008006" key="3">
    <source>
        <dbReference type="Google" id="ProtNLM"/>
    </source>
</evidence>
<gene>
    <name evidence="1" type="ORF">GCM10009733_065340</name>
</gene>
<dbReference type="SUPFAM" id="SSF52540">
    <property type="entry name" value="P-loop containing nucleoside triphosphate hydrolases"/>
    <property type="match status" value="1"/>
</dbReference>
<dbReference type="PANTHER" id="PTHR47691">
    <property type="entry name" value="REGULATOR-RELATED"/>
    <property type="match status" value="1"/>
</dbReference>
<keyword evidence="2" id="KW-1185">Reference proteome</keyword>
<comment type="caution">
    <text evidence="1">The sequence shown here is derived from an EMBL/GenBank/DDBJ whole genome shotgun (WGS) entry which is preliminary data.</text>
</comment>
<reference evidence="2" key="1">
    <citation type="journal article" date="2019" name="Int. J. Syst. Evol. Microbiol.">
        <title>The Global Catalogue of Microorganisms (GCM) 10K type strain sequencing project: providing services to taxonomists for standard genome sequencing and annotation.</title>
        <authorList>
            <consortium name="The Broad Institute Genomics Platform"/>
            <consortium name="The Broad Institute Genome Sequencing Center for Infectious Disease"/>
            <person name="Wu L."/>
            <person name="Ma J."/>
        </authorList>
    </citation>
    <scope>NUCLEOTIDE SEQUENCE [LARGE SCALE GENOMIC DNA]</scope>
    <source>
        <strain evidence="2">JCM 13929</strain>
    </source>
</reference>
<dbReference type="Gene3D" id="3.40.50.300">
    <property type="entry name" value="P-loop containing nucleotide triphosphate hydrolases"/>
    <property type="match status" value="1"/>
</dbReference>
<dbReference type="EMBL" id="BAAAMU010000059">
    <property type="protein sequence ID" value="GAA1658601.1"/>
    <property type="molecule type" value="Genomic_DNA"/>
</dbReference>
<name>A0ABP4RR77_9ACTN</name>
<dbReference type="PANTHER" id="PTHR47691:SF3">
    <property type="entry name" value="HTH-TYPE TRANSCRIPTIONAL REGULATOR RV0890C-RELATED"/>
    <property type="match status" value="1"/>
</dbReference>
<dbReference type="InterPro" id="IPR027417">
    <property type="entry name" value="P-loop_NTPase"/>
</dbReference>
<evidence type="ECO:0000313" key="1">
    <source>
        <dbReference type="EMBL" id="GAA1658601.1"/>
    </source>
</evidence>
<dbReference type="Gene3D" id="1.10.8.430">
    <property type="entry name" value="Helical domain of apoptotic protease-activating factors"/>
    <property type="match status" value="1"/>
</dbReference>
<protein>
    <recommendedName>
        <fullName evidence="3">NB-ARC domain-containing protein</fullName>
    </recommendedName>
</protein>
<accession>A0ABP4RR77</accession>
<sequence>MLAERRVLIVLDDAAGEAQVRPLLPGGGGCHVLITSRRRLSGLDVAHAVSLDPLPVADAITLFTRTAGAARVAGSPRHLLAAVVEHCGRLPLAIRVTAARMRSHPTWRLTHLLDRLGDPRQPLRAGQRSVTAALDLSYRNLDEPQRQAYRLLGLDPAADHAVGAAAALLNTHPVRTERLLEQLLDAHLIEEPAPGRYRFHQLVRAHATQAAATVNASERRAALARLLAHHAGLAAEGTRSEDPIGLRRT</sequence>
<dbReference type="Proteomes" id="UP001500064">
    <property type="component" value="Unassembled WGS sequence"/>
</dbReference>
<dbReference type="InterPro" id="IPR042197">
    <property type="entry name" value="Apaf_helical"/>
</dbReference>
<proteinExistence type="predicted"/>